<dbReference type="InterPro" id="IPR024079">
    <property type="entry name" value="MetalloPept_cat_dom_sf"/>
</dbReference>
<evidence type="ECO:0000256" key="1">
    <source>
        <dbReference type="ARBA" id="ARBA00008721"/>
    </source>
</evidence>
<sequence>MMVHATLDLATRTSKNALCPSMEPSRNKSYITDCDGEVNRLSSEPAARRTAAGSSYLPGMCWDEDSHSTQQQQQQQQQRDNGKSKVAVTADSSSPLGVAVAAVAAASASARKAQPDDCGAHDPYPLQLLAGGPGSVGIAAVAETQLEAESQMQACQAADQGPPANPIVLPLYWTAGRVCRSGGCTGGSYTAELVQEQVDYVNRLYAHVGIQFKWDGVMHYANASSPNDIDVCLDPSGRCWICKQQRFGDQAAINVVTAPTHLGGTSLGVTLYPSYMTTGAMPGCANWVFLYEKTLPGLGGRSLIDGGLSDSGATLAHEIGHQLMLHHTWYEERRFGGKPSLQEQCEMSASTHPADIIAGRSDGVRDTPAQSLNGTRNSVTDILRFVDCNLQTGAYSNTTAYAQQSCSAAVGFPQGSNYFNNFNNLMSYGDKTCLRTLTAGQGARARCAIKCMRRMQC</sequence>
<dbReference type="PANTHER" id="PTHR47466">
    <property type="match status" value="1"/>
</dbReference>
<dbReference type="EMBL" id="CP126212">
    <property type="protein sequence ID" value="WIA14405.1"/>
    <property type="molecule type" value="Genomic_DNA"/>
</dbReference>
<dbReference type="PANTHER" id="PTHR47466:SF1">
    <property type="entry name" value="METALLOPROTEASE MEP1 (AFU_ORTHOLOGUE AFUA_1G07730)-RELATED"/>
    <property type="match status" value="1"/>
</dbReference>
<evidence type="ECO:0000313" key="4">
    <source>
        <dbReference type="Proteomes" id="UP001244341"/>
    </source>
</evidence>
<dbReference type="Gene3D" id="3.40.390.10">
    <property type="entry name" value="Collagenase (Catalytic Domain)"/>
    <property type="match status" value="1"/>
</dbReference>
<dbReference type="Proteomes" id="UP001244341">
    <property type="component" value="Chromosome 5b"/>
</dbReference>
<accession>A0ABY8TZJ3</accession>
<gene>
    <name evidence="3" type="ORF">OEZ85_002931</name>
</gene>
<evidence type="ECO:0008006" key="5">
    <source>
        <dbReference type="Google" id="ProtNLM"/>
    </source>
</evidence>
<keyword evidence="4" id="KW-1185">Reference proteome</keyword>
<evidence type="ECO:0000256" key="2">
    <source>
        <dbReference type="SAM" id="MobiDB-lite"/>
    </source>
</evidence>
<name>A0ABY8TZJ3_TETOB</name>
<evidence type="ECO:0000313" key="3">
    <source>
        <dbReference type="EMBL" id="WIA14405.1"/>
    </source>
</evidence>
<comment type="similarity">
    <text evidence="1">Belongs to the peptidase M43B family.</text>
</comment>
<feature type="region of interest" description="Disordered" evidence="2">
    <location>
        <begin position="57"/>
        <end position="90"/>
    </location>
</feature>
<protein>
    <recommendedName>
        <fullName evidence="5">Peptidase M43 pregnancy-associated plasma-A domain-containing protein</fullName>
    </recommendedName>
</protein>
<reference evidence="3 4" key="1">
    <citation type="submission" date="2023-05" db="EMBL/GenBank/DDBJ databases">
        <title>A 100% complete, gapless, phased diploid assembly of the Scenedesmus obliquus UTEX 3031 genome.</title>
        <authorList>
            <person name="Biondi T.C."/>
            <person name="Hanschen E.R."/>
            <person name="Kwon T."/>
            <person name="Eng W."/>
            <person name="Kruse C.P.S."/>
            <person name="Koehler S.I."/>
            <person name="Kunde Y."/>
            <person name="Gleasner C.D."/>
            <person name="You Mak K.T."/>
            <person name="Polle J."/>
            <person name="Hovde B.T."/>
            <person name="Starkenburg S.R."/>
        </authorList>
    </citation>
    <scope>NUCLEOTIDE SEQUENCE [LARGE SCALE GENOMIC DNA]</scope>
    <source>
        <strain evidence="3 4">DOE0152z</strain>
    </source>
</reference>
<proteinExistence type="inferred from homology"/>
<dbReference type="SUPFAM" id="SSF55486">
    <property type="entry name" value="Metalloproteases ('zincins'), catalytic domain"/>
    <property type="match status" value="1"/>
</dbReference>
<organism evidence="3 4">
    <name type="scientific">Tetradesmus obliquus</name>
    <name type="common">Green alga</name>
    <name type="synonym">Acutodesmus obliquus</name>
    <dbReference type="NCBI Taxonomy" id="3088"/>
    <lineage>
        <taxon>Eukaryota</taxon>
        <taxon>Viridiplantae</taxon>
        <taxon>Chlorophyta</taxon>
        <taxon>core chlorophytes</taxon>
        <taxon>Chlorophyceae</taxon>
        <taxon>CS clade</taxon>
        <taxon>Sphaeropleales</taxon>
        <taxon>Scenedesmaceae</taxon>
        <taxon>Tetradesmus</taxon>
    </lineage>
</organism>